<feature type="transmembrane region" description="Helical" evidence="6">
    <location>
        <begin position="431"/>
        <end position="447"/>
    </location>
</feature>
<protein>
    <submittedName>
        <fullName evidence="7">LAT family L-amino acid transporter</fullName>
    </submittedName>
</protein>
<feature type="region of interest" description="Disordered" evidence="5">
    <location>
        <begin position="1"/>
        <end position="24"/>
    </location>
</feature>
<dbReference type="Gene3D" id="1.20.1740.10">
    <property type="entry name" value="Amino acid/polyamine transporter I"/>
    <property type="match status" value="1"/>
</dbReference>
<dbReference type="FunFam" id="1.20.1740.10:FF:000025">
    <property type="entry name" value="High-affinity methionine permease"/>
    <property type="match status" value="1"/>
</dbReference>
<keyword evidence="3 6" id="KW-1133">Transmembrane helix</keyword>
<dbReference type="GO" id="GO:0015179">
    <property type="term" value="F:L-amino acid transmembrane transporter activity"/>
    <property type="evidence" value="ECO:0007669"/>
    <property type="project" value="TreeGrafter"/>
</dbReference>
<dbReference type="InterPro" id="IPR050598">
    <property type="entry name" value="AminoAcid_Transporter"/>
</dbReference>
<evidence type="ECO:0000256" key="1">
    <source>
        <dbReference type="ARBA" id="ARBA00004141"/>
    </source>
</evidence>
<dbReference type="EMBL" id="JH226131">
    <property type="protein sequence ID" value="EHY54335.1"/>
    <property type="molecule type" value="Genomic_DNA"/>
</dbReference>
<gene>
    <name evidence="7" type="ORF">HMPREF1120_02505</name>
</gene>
<dbReference type="eggNOG" id="KOG1287">
    <property type="taxonomic scope" value="Eukaryota"/>
</dbReference>
<dbReference type="Pfam" id="PF13520">
    <property type="entry name" value="AA_permease_2"/>
    <property type="match status" value="1"/>
</dbReference>
<feature type="compositionally biased region" description="Basic and acidic residues" evidence="5">
    <location>
        <begin position="590"/>
        <end position="600"/>
    </location>
</feature>
<feature type="transmembrane region" description="Helical" evidence="6">
    <location>
        <begin position="468"/>
        <end position="489"/>
    </location>
</feature>
<name>H6BTD8_EXODN</name>
<comment type="subcellular location">
    <subcellularLocation>
        <location evidence="1">Membrane</location>
        <topology evidence="1">Multi-pass membrane protein</topology>
    </subcellularLocation>
</comment>
<organism evidence="7 8">
    <name type="scientific">Exophiala dermatitidis (strain ATCC 34100 / CBS 525.76 / NIH/UT8656)</name>
    <name type="common">Black yeast</name>
    <name type="synonym">Wangiella dermatitidis</name>
    <dbReference type="NCBI Taxonomy" id="858893"/>
    <lineage>
        <taxon>Eukaryota</taxon>
        <taxon>Fungi</taxon>
        <taxon>Dikarya</taxon>
        <taxon>Ascomycota</taxon>
        <taxon>Pezizomycotina</taxon>
        <taxon>Eurotiomycetes</taxon>
        <taxon>Chaetothyriomycetidae</taxon>
        <taxon>Chaetothyriales</taxon>
        <taxon>Herpotrichiellaceae</taxon>
        <taxon>Exophiala</taxon>
    </lineage>
</organism>
<proteinExistence type="predicted"/>
<dbReference type="VEuPathDB" id="FungiDB:HMPREF1120_02505"/>
<dbReference type="Proteomes" id="UP000007304">
    <property type="component" value="Unassembled WGS sequence"/>
</dbReference>
<dbReference type="PANTHER" id="PTHR11785:SF353">
    <property type="entry name" value="METHIONINE TRANSPORTER (EUROFUNG)"/>
    <property type="match status" value="1"/>
</dbReference>
<feature type="transmembrane region" description="Helical" evidence="6">
    <location>
        <begin position="148"/>
        <end position="176"/>
    </location>
</feature>
<feature type="transmembrane region" description="Helical" evidence="6">
    <location>
        <begin position="211"/>
        <end position="236"/>
    </location>
</feature>
<evidence type="ECO:0000256" key="3">
    <source>
        <dbReference type="ARBA" id="ARBA00022989"/>
    </source>
</evidence>
<evidence type="ECO:0000256" key="4">
    <source>
        <dbReference type="ARBA" id="ARBA00023136"/>
    </source>
</evidence>
<feature type="compositionally biased region" description="Polar residues" evidence="5">
    <location>
        <begin position="11"/>
        <end position="24"/>
    </location>
</feature>
<evidence type="ECO:0000313" key="8">
    <source>
        <dbReference type="Proteomes" id="UP000007304"/>
    </source>
</evidence>
<dbReference type="RefSeq" id="XP_009154796.1">
    <property type="nucleotide sequence ID" value="XM_009156548.1"/>
</dbReference>
<feature type="transmembrane region" description="Helical" evidence="6">
    <location>
        <begin position="104"/>
        <end position="128"/>
    </location>
</feature>
<dbReference type="InterPro" id="IPR002293">
    <property type="entry name" value="AA/rel_permease1"/>
</dbReference>
<dbReference type="GeneID" id="20307144"/>
<dbReference type="PANTHER" id="PTHR11785">
    <property type="entry name" value="AMINO ACID TRANSPORTER"/>
    <property type="match status" value="1"/>
</dbReference>
<dbReference type="HOGENOM" id="CLU_013661_0_0_1"/>
<reference evidence="7" key="1">
    <citation type="submission" date="2011-07" db="EMBL/GenBank/DDBJ databases">
        <title>The Genome Sequence of Exophiala (Wangiella) dermatitidis NIH/UT8656.</title>
        <authorList>
            <consortium name="The Broad Institute Genome Sequencing Platform"/>
            <person name="Cuomo C."/>
            <person name="Wang Z."/>
            <person name="Hunicke-Smith S."/>
            <person name="Szanislo P.J."/>
            <person name="Earl A."/>
            <person name="Young S.K."/>
            <person name="Zeng Q."/>
            <person name="Gargeya S."/>
            <person name="Fitzgerald M."/>
            <person name="Haas B."/>
            <person name="Abouelleil A."/>
            <person name="Alvarado L."/>
            <person name="Arachchi H.M."/>
            <person name="Berlin A."/>
            <person name="Brown A."/>
            <person name="Chapman S.B."/>
            <person name="Chen Z."/>
            <person name="Dunbar C."/>
            <person name="Freedman E."/>
            <person name="Gearin G."/>
            <person name="Gellesch M."/>
            <person name="Goldberg J."/>
            <person name="Griggs A."/>
            <person name="Gujja S."/>
            <person name="Heiman D."/>
            <person name="Howarth C."/>
            <person name="Larson L."/>
            <person name="Lui A."/>
            <person name="MacDonald P.J.P."/>
            <person name="Montmayeur A."/>
            <person name="Murphy C."/>
            <person name="Neiman D."/>
            <person name="Pearson M."/>
            <person name="Priest M."/>
            <person name="Roberts A."/>
            <person name="Saif S."/>
            <person name="Shea T."/>
            <person name="Shenoy N."/>
            <person name="Sisk P."/>
            <person name="Stolte C."/>
            <person name="Sykes S."/>
            <person name="Wortman J."/>
            <person name="Nusbaum C."/>
            <person name="Birren B."/>
        </authorList>
    </citation>
    <scope>NUCLEOTIDE SEQUENCE</scope>
    <source>
        <strain evidence="7">NIH/UT8656</strain>
    </source>
</reference>
<dbReference type="AlphaFoldDB" id="H6BTD8"/>
<feature type="transmembrane region" description="Helical" evidence="6">
    <location>
        <begin position="301"/>
        <end position="320"/>
    </location>
</feature>
<feature type="transmembrane region" description="Helical" evidence="6">
    <location>
        <begin position="350"/>
        <end position="369"/>
    </location>
</feature>
<keyword evidence="4 6" id="KW-0472">Membrane</keyword>
<feature type="transmembrane region" description="Helical" evidence="6">
    <location>
        <begin position="501"/>
        <end position="528"/>
    </location>
</feature>
<keyword evidence="2 6" id="KW-0812">Transmembrane</keyword>
<evidence type="ECO:0000256" key="5">
    <source>
        <dbReference type="SAM" id="MobiDB-lite"/>
    </source>
</evidence>
<dbReference type="OrthoDB" id="5982228at2759"/>
<feature type="region of interest" description="Disordered" evidence="5">
    <location>
        <begin position="575"/>
        <end position="600"/>
    </location>
</feature>
<keyword evidence="8" id="KW-1185">Reference proteome</keyword>
<sequence>MVSLRWRRPEQTSTSESRRTNSQGAQTAFLQKGNLQYAVEKAENNSNVSYQEVSGAPVETRSTLGYHVGPITIIFLNLSKMVGTGVYSTPASILKGTGSVGLSLIYWFIGFLMAASGLSVYLEYAAYFPNRSGSEVVYLEQAYPRPRYLFPITFAVQTVLLSFSSSNAIVLAQYLFRINGHDPSAWQLKGVAIGAYTLAFLFVAFNTRFSYFLSNAIGFVKVATLVFVAITGLVVLGGHTRVEDPHANFRNAFESSTGTTPYGITNALVKIVFSYAGYENAFNVVNEVKNPVRSIRTAGSISLFCVAALYMLANIAYFAAVPKEELVKSTQVAASLFFQHVFGQSGAVRGLNFLIALSAFGNLLAVLLGQSRLIRECGRQGALPFASFWVSTRPFGTPLGPYFVKWAMTMLTILAPPAGDAFNFVVDLANYPASLFAFLMAVGLYLVRWRRKKLGMQPPSSKEGGFRAWHVAILFTIAVNLFMLVMPWYPPATGATGGDVSFWYGTYVVTGIGIIIACFVYYAFWLWILPRFRGYRIRHEKLVLEGGEVTHKLVKVPVDQLEHWDATHDAYGAEISRDGSSDEDGLAARPPEKLTEFAEK</sequence>
<dbReference type="OMA" id="WKLKGVA"/>
<dbReference type="STRING" id="858893.H6BTD8"/>
<evidence type="ECO:0000256" key="2">
    <source>
        <dbReference type="ARBA" id="ARBA00022692"/>
    </source>
</evidence>
<feature type="transmembrane region" description="Helical" evidence="6">
    <location>
        <begin position="188"/>
        <end position="205"/>
    </location>
</feature>
<dbReference type="GO" id="GO:0016020">
    <property type="term" value="C:membrane"/>
    <property type="evidence" value="ECO:0007669"/>
    <property type="project" value="UniProtKB-SubCell"/>
</dbReference>
<evidence type="ECO:0000313" key="7">
    <source>
        <dbReference type="EMBL" id="EHY54335.1"/>
    </source>
</evidence>
<accession>H6BTD8</accession>
<dbReference type="InParanoid" id="H6BTD8"/>
<evidence type="ECO:0000256" key="6">
    <source>
        <dbReference type="SAM" id="Phobius"/>
    </source>
</evidence>